<keyword evidence="3" id="KW-1185">Reference proteome</keyword>
<feature type="domain" description="DSBA-like thioredoxin" evidence="1">
    <location>
        <begin position="24"/>
        <end position="227"/>
    </location>
</feature>
<dbReference type="PANTHER" id="PTHR13887:SF41">
    <property type="entry name" value="THIOREDOXIN SUPERFAMILY PROTEIN"/>
    <property type="match status" value="1"/>
</dbReference>
<dbReference type="InterPro" id="IPR036249">
    <property type="entry name" value="Thioredoxin-like_sf"/>
</dbReference>
<protein>
    <submittedName>
        <fullName evidence="2">DsbA family oxidoreductase</fullName>
    </submittedName>
</protein>
<dbReference type="CDD" id="cd03024">
    <property type="entry name" value="DsbA_FrnE"/>
    <property type="match status" value="1"/>
</dbReference>
<comment type="caution">
    <text evidence="2">The sequence shown here is derived from an EMBL/GenBank/DDBJ whole genome shotgun (WGS) entry which is preliminary data.</text>
</comment>
<reference evidence="2 3" key="1">
    <citation type="submission" date="2024-01" db="EMBL/GenBank/DDBJ databases">
        <title>The diversity of rhizobia nodulating Mimosa spp. in eleven states of Brazil covering several biomes is determined by host plant, location, and edaphic factors.</title>
        <authorList>
            <person name="Rouws L."/>
            <person name="Barauna A."/>
            <person name="Beukes C."/>
            <person name="De Faria S.M."/>
            <person name="Gross E."/>
            <person name="Dos Reis Junior F.B."/>
            <person name="Simon M."/>
            <person name="Maluk M."/>
            <person name="Odee D.W."/>
            <person name="Kenicer G."/>
            <person name="Young J.P.W."/>
            <person name="Reis V.M."/>
            <person name="Zilli J."/>
            <person name="James E.K."/>
        </authorList>
    </citation>
    <scope>NUCLEOTIDE SEQUENCE [LARGE SCALE GENOMIC DNA]</scope>
    <source>
        <strain evidence="2 3">JPY77</strain>
    </source>
</reference>
<dbReference type="RefSeq" id="WP_201646929.1">
    <property type="nucleotide sequence ID" value="NZ_CAJHCS010000001.1"/>
</dbReference>
<organism evidence="2 3">
    <name type="scientific">Paraburkholderia sabiae</name>
    <dbReference type="NCBI Taxonomy" id="273251"/>
    <lineage>
        <taxon>Bacteria</taxon>
        <taxon>Pseudomonadati</taxon>
        <taxon>Pseudomonadota</taxon>
        <taxon>Betaproteobacteria</taxon>
        <taxon>Burkholderiales</taxon>
        <taxon>Burkholderiaceae</taxon>
        <taxon>Paraburkholderia</taxon>
    </lineage>
</organism>
<gene>
    <name evidence="2" type="ORF">V4C55_08710</name>
</gene>
<evidence type="ECO:0000313" key="2">
    <source>
        <dbReference type="EMBL" id="MEM5285789.1"/>
    </source>
</evidence>
<sequence length="233" mass="25892">MNFVDASAIRLDSKAAGEDRSLSIEIYFDFICPWCLIGKRNLETAMRRFAALRPDVRLNLVWRSRELLPSTPPEGRSYPAFYLDRLGSAEAVATKRAQVQRAGYDAGIEFAFDRIEVLPNTAAAHDLVAFSASRSQRAILIERLFVAYFIEGENIGDWQTLERLGLECGLERQGLADHLAQSRRLAGSAALRSLHVDHRVSGVPHFVFNGVYALSGAYSAEMMIEAMALAIPD</sequence>
<dbReference type="Gene3D" id="3.40.30.10">
    <property type="entry name" value="Glutaredoxin"/>
    <property type="match status" value="1"/>
</dbReference>
<proteinExistence type="predicted"/>
<dbReference type="EMBL" id="JAZHGC010000006">
    <property type="protein sequence ID" value="MEM5285789.1"/>
    <property type="molecule type" value="Genomic_DNA"/>
</dbReference>
<accession>A0ABU9Q8S5</accession>
<dbReference type="PANTHER" id="PTHR13887">
    <property type="entry name" value="GLUTATHIONE S-TRANSFERASE KAPPA"/>
    <property type="match status" value="1"/>
</dbReference>
<name>A0ABU9Q8S5_9BURK</name>
<dbReference type="InterPro" id="IPR001853">
    <property type="entry name" value="DSBA-like_thioredoxin_dom"/>
</dbReference>
<dbReference type="Proteomes" id="UP001494588">
    <property type="component" value="Unassembled WGS sequence"/>
</dbReference>
<evidence type="ECO:0000313" key="3">
    <source>
        <dbReference type="Proteomes" id="UP001494588"/>
    </source>
</evidence>
<dbReference type="Pfam" id="PF01323">
    <property type="entry name" value="DSBA"/>
    <property type="match status" value="1"/>
</dbReference>
<dbReference type="SUPFAM" id="SSF52833">
    <property type="entry name" value="Thioredoxin-like"/>
    <property type="match status" value="1"/>
</dbReference>
<evidence type="ECO:0000259" key="1">
    <source>
        <dbReference type="Pfam" id="PF01323"/>
    </source>
</evidence>